<gene>
    <name evidence="5" type="ORF">DFI_10280</name>
</gene>
<dbReference type="Pfam" id="PF00293">
    <property type="entry name" value="NUDIX"/>
    <property type="match status" value="2"/>
</dbReference>
<comment type="cofactor">
    <cofactor evidence="1">
        <name>Mg(2+)</name>
        <dbReference type="ChEBI" id="CHEBI:18420"/>
    </cofactor>
</comment>
<reference evidence="5 6" key="1">
    <citation type="submission" date="2017-05" db="EMBL/GenBank/DDBJ databases">
        <title>The complete genome sequence of Deinococcus ficus isolated from the rhizosphere of the Ficus religiosa L. in Taiwan.</title>
        <authorList>
            <person name="Wu K.-M."/>
            <person name="Liao T.-L."/>
            <person name="Liu Y.-M."/>
            <person name="Young C.-C."/>
            <person name="Tsai S.-F."/>
        </authorList>
    </citation>
    <scope>NUCLEOTIDE SEQUENCE [LARGE SCALE GENOMIC DNA]</scope>
    <source>
        <strain evidence="5 6">CC-FR2-10</strain>
    </source>
</reference>
<dbReference type="STRING" id="317577.GCA_000419625_01853"/>
<keyword evidence="6" id="KW-1185">Reference proteome</keyword>
<dbReference type="PANTHER" id="PTHR43046">
    <property type="entry name" value="GDP-MANNOSE MANNOSYL HYDROLASE"/>
    <property type="match status" value="1"/>
</dbReference>
<dbReference type="GO" id="GO:0016787">
    <property type="term" value="F:hydrolase activity"/>
    <property type="evidence" value="ECO:0007669"/>
    <property type="project" value="UniProtKB-KW"/>
</dbReference>
<evidence type="ECO:0000259" key="4">
    <source>
        <dbReference type="PROSITE" id="PS51462"/>
    </source>
</evidence>
<proteinExistence type="inferred from homology"/>
<protein>
    <submittedName>
        <fullName evidence="5">DNA mismatch repair protein MutT</fullName>
    </submittedName>
</protein>
<dbReference type="EMBL" id="CP021081">
    <property type="protein sequence ID" value="ASN81352.1"/>
    <property type="molecule type" value="Genomic_DNA"/>
</dbReference>
<name>A0A221SXI5_9DEIO</name>
<feature type="domain" description="Nudix hydrolase" evidence="4">
    <location>
        <begin position="188"/>
        <end position="329"/>
    </location>
</feature>
<dbReference type="InterPro" id="IPR020084">
    <property type="entry name" value="NUDIX_hydrolase_CS"/>
</dbReference>
<evidence type="ECO:0000313" key="5">
    <source>
        <dbReference type="EMBL" id="ASN81352.1"/>
    </source>
</evidence>
<organism evidence="5 6">
    <name type="scientific">Deinococcus ficus</name>
    <dbReference type="NCBI Taxonomy" id="317577"/>
    <lineage>
        <taxon>Bacteria</taxon>
        <taxon>Thermotogati</taxon>
        <taxon>Deinococcota</taxon>
        <taxon>Deinococci</taxon>
        <taxon>Deinococcales</taxon>
        <taxon>Deinococcaceae</taxon>
        <taxon>Deinococcus</taxon>
    </lineage>
</organism>
<keyword evidence="2 3" id="KW-0378">Hydrolase</keyword>
<dbReference type="Proteomes" id="UP000259030">
    <property type="component" value="Chromosome"/>
</dbReference>
<evidence type="ECO:0000256" key="1">
    <source>
        <dbReference type="ARBA" id="ARBA00001946"/>
    </source>
</evidence>
<dbReference type="PROSITE" id="PS51462">
    <property type="entry name" value="NUDIX"/>
    <property type="match status" value="2"/>
</dbReference>
<dbReference type="SUPFAM" id="SSF55811">
    <property type="entry name" value="Nudix"/>
    <property type="match status" value="2"/>
</dbReference>
<dbReference type="AlphaFoldDB" id="A0A221SXI5"/>
<accession>A0A221SXI5</accession>
<dbReference type="PRINTS" id="PR00502">
    <property type="entry name" value="NUDIXFAMILY"/>
</dbReference>
<feature type="domain" description="Nudix hydrolase" evidence="4">
    <location>
        <begin position="16"/>
        <end position="155"/>
    </location>
</feature>
<evidence type="ECO:0000256" key="3">
    <source>
        <dbReference type="RuleBase" id="RU003476"/>
    </source>
</evidence>
<comment type="similarity">
    <text evidence="3">Belongs to the Nudix hydrolase family.</text>
</comment>
<evidence type="ECO:0000313" key="6">
    <source>
        <dbReference type="Proteomes" id="UP000259030"/>
    </source>
</evidence>
<sequence>MSDLLNLRAVWGNRPLLSVGVSVLLQDETGRVLLQRRGDDGRWGTPGGGLNPGEDFLTAAHRELFEETGLRCPDLRLLPLAQGLVSGPEFHHRYPNGHEVYMVGARAHGHLPAAALAGAQPDDSGETLDLQWFPLDALPELSSNTNRASLSVLRARAGLAGLPLQPVPSPPPVGSHLLALRRLVGPRPLFAPGANVLITDDAGRLLLLRHAGTGLWTLPGGSLEPGESFEACARREAHEETGLTVTALEPLALSAGAAYRFTYPHGDVVDYVSVLYRAHGWTGPLTPQPEEVLETGWFGAADLPRPEDLSGALIRDHVGVWRDALAAQQGGQPA</sequence>
<dbReference type="InterPro" id="IPR000086">
    <property type="entry name" value="NUDIX_hydrolase_dom"/>
</dbReference>
<evidence type="ECO:0000256" key="2">
    <source>
        <dbReference type="ARBA" id="ARBA00022801"/>
    </source>
</evidence>
<dbReference type="RefSeq" id="WP_051307786.1">
    <property type="nucleotide sequence ID" value="NZ_CP021081.1"/>
</dbReference>
<dbReference type="Gene3D" id="3.90.79.10">
    <property type="entry name" value="Nucleoside Triphosphate Pyrophosphohydrolase"/>
    <property type="match status" value="2"/>
</dbReference>
<dbReference type="InterPro" id="IPR020476">
    <property type="entry name" value="Nudix_hydrolase"/>
</dbReference>
<dbReference type="KEGG" id="dfc:DFI_10280"/>
<dbReference type="InterPro" id="IPR015797">
    <property type="entry name" value="NUDIX_hydrolase-like_dom_sf"/>
</dbReference>
<dbReference type="CDD" id="cd04677">
    <property type="entry name" value="NUDIX_Hydrolase"/>
    <property type="match status" value="1"/>
</dbReference>
<dbReference type="PROSITE" id="PS00893">
    <property type="entry name" value="NUDIX_BOX"/>
    <property type="match status" value="2"/>
</dbReference>
<dbReference type="PANTHER" id="PTHR43046:SF16">
    <property type="entry name" value="ADP-RIBOSE PYROPHOSPHATASE YJHB-RELATED"/>
    <property type="match status" value="1"/>
</dbReference>